<dbReference type="GO" id="GO:0019773">
    <property type="term" value="C:proteasome core complex, alpha-subunit complex"/>
    <property type="evidence" value="ECO:0007669"/>
    <property type="project" value="UniProtKB-UniRule"/>
</dbReference>
<keyword evidence="6" id="KW-1185">Reference proteome</keyword>
<proteinExistence type="inferred from homology"/>
<dbReference type="Gene3D" id="3.60.20.10">
    <property type="entry name" value="Glutamine Phosphoribosylpyrophosphate, subunit 1, domain 1"/>
    <property type="match status" value="1"/>
</dbReference>
<dbReference type="NCBIfam" id="NF003075">
    <property type="entry name" value="PRK03996.1"/>
    <property type="match status" value="1"/>
</dbReference>
<comment type="similarity">
    <text evidence="2 3">Belongs to the peptidase T1A family.</text>
</comment>
<dbReference type="GO" id="GO:0005634">
    <property type="term" value="C:nucleus"/>
    <property type="evidence" value="ECO:0007669"/>
    <property type="project" value="UniProtKB-SubCell"/>
</dbReference>
<evidence type="ECO:0000313" key="6">
    <source>
        <dbReference type="Proteomes" id="UP000717585"/>
    </source>
</evidence>
<accession>A0A8J6BYP8</accession>
<dbReference type="PROSITE" id="PS51475">
    <property type="entry name" value="PROTEASOME_ALPHA_2"/>
    <property type="match status" value="1"/>
</dbReference>
<dbReference type="Pfam" id="PF10584">
    <property type="entry name" value="Proteasome_A_N"/>
    <property type="match status" value="1"/>
</dbReference>
<evidence type="ECO:0000259" key="4">
    <source>
        <dbReference type="PROSITE" id="PS00388"/>
    </source>
</evidence>
<reference evidence="5" key="1">
    <citation type="submission" date="2021-05" db="EMBL/GenBank/DDBJ databases">
        <title>A free-living protist that lacks canonical eukaryotic 1 DNA replication and segregation systems.</title>
        <authorList>
            <person name="Salas-Leiva D.E."/>
            <person name="Tromer E.C."/>
            <person name="Curtis B.A."/>
            <person name="Jerlstrom-Hultqvist J."/>
            <person name="Kolisko M."/>
            <person name="Yi Z."/>
            <person name="Salas-Leiva J.S."/>
            <person name="Gallot-Lavallee L."/>
            <person name="Kops G.J.P.L."/>
            <person name="Archibald J.M."/>
            <person name="Simpson A.G.B."/>
            <person name="Roger A.J."/>
        </authorList>
    </citation>
    <scope>NUCLEOTIDE SEQUENCE</scope>
    <source>
        <strain evidence="5">BICM</strain>
    </source>
</reference>
<sequence length="248" mass="27505">MSRYDSRTTIFSPEGRLYQIEYAMEAINQVGMGFGITTPEGVLLVSEKRLQSKLLDLEGSEKLYKIDGHVYCIVAGITADANTLVNEARLHAQQFRFKYSTPVPMENLVQHIADIKQSYTQFGGLRPYGVSMIFAGYEESLGWRLYQSDPSGNYGGWKAVAIGQNASTTNSIFRTDWTEDLDWEKATTLALKVVQKSLDTASLSPAKIELAMLKLVDGEPKLELVGDEALGEACEAYKVAAKENPDKE</sequence>
<protein>
    <recommendedName>
        <fullName evidence="3">Proteasome subunit alpha type</fullName>
    </recommendedName>
</protein>
<feature type="domain" description="Proteasome alpha-type subunits" evidence="4">
    <location>
        <begin position="4"/>
        <end position="26"/>
    </location>
</feature>
<dbReference type="InterPro" id="IPR023332">
    <property type="entry name" value="Proteasome_alpha-type"/>
</dbReference>
<dbReference type="Pfam" id="PF00227">
    <property type="entry name" value="Proteasome"/>
    <property type="match status" value="1"/>
</dbReference>
<dbReference type="PROSITE" id="PS00388">
    <property type="entry name" value="PROTEASOME_ALPHA_1"/>
    <property type="match status" value="1"/>
</dbReference>
<evidence type="ECO:0000313" key="5">
    <source>
        <dbReference type="EMBL" id="KAG9394731.1"/>
    </source>
</evidence>
<dbReference type="Proteomes" id="UP000717585">
    <property type="component" value="Unassembled WGS sequence"/>
</dbReference>
<keyword evidence="3" id="KW-0963">Cytoplasm</keyword>
<dbReference type="InterPro" id="IPR000426">
    <property type="entry name" value="Proteasome_asu_N"/>
</dbReference>
<dbReference type="OrthoDB" id="431557at2759"/>
<dbReference type="InterPro" id="IPR029055">
    <property type="entry name" value="Ntn_hydrolases_N"/>
</dbReference>
<dbReference type="GO" id="GO:0005737">
    <property type="term" value="C:cytoplasm"/>
    <property type="evidence" value="ECO:0007669"/>
    <property type="project" value="UniProtKB-SubCell"/>
</dbReference>
<gene>
    <name evidence="5" type="ORF">J8273_3704</name>
</gene>
<name>A0A8J6BYP8_9EUKA</name>
<dbReference type="InterPro" id="IPR050115">
    <property type="entry name" value="Proteasome_alpha"/>
</dbReference>
<dbReference type="EMBL" id="JAHDYR010000013">
    <property type="protein sequence ID" value="KAG9394731.1"/>
    <property type="molecule type" value="Genomic_DNA"/>
</dbReference>
<dbReference type="PANTHER" id="PTHR11599">
    <property type="entry name" value="PROTEASOME SUBUNIT ALPHA/BETA"/>
    <property type="match status" value="1"/>
</dbReference>
<dbReference type="SMART" id="SM00948">
    <property type="entry name" value="Proteasome_A_N"/>
    <property type="match status" value="1"/>
</dbReference>
<evidence type="ECO:0000256" key="3">
    <source>
        <dbReference type="RuleBase" id="RU000551"/>
    </source>
</evidence>
<dbReference type="GO" id="GO:0006511">
    <property type="term" value="P:ubiquitin-dependent protein catabolic process"/>
    <property type="evidence" value="ECO:0007669"/>
    <property type="project" value="InterPro"/>
</dbReference>
<keyword evidence="3" id="KW-0539">Nucleus</keyword>
<keyword evidence="1 2" id="KW-0647">Proteasome</keyword>
<evidence type="ECO:0000256" key="2">
    <source>
        <dbReference type="PROSITE-ProRule" id="PRU00808"/>
    </source>
</evidence>
<dbReference type="InterPro" id="IPR001353">
    <property type="entry name" value="Proteasome_sua/b"/>
</dbReference>
<evidence type="ECO:0000256" key="1">
    <source>
        <dbReference type="ARBA" id="ARBA00022942"/>
    </source>
</evidence>
<comment type="caution">
    <text evidence="5">The sequence shown here is derived from an EMBL/GenBank/DDBJ whole genome shotgun (WGS) entry which is preliminary data.</text>
</comment>
<comment type="subunit">
    <text evidence="3">The 26S proteasome consists of a 20S proteasome core and two 19S regulatory subunits.</text>
</comment>
<comment type="subcellular location">
    <subcellularLocation>
        <location evidence="3">Cytoplasm</location>
    </subcellularLocation>
    <subcellularLocation>
        <location evidence="3">Nucleus</location>
    </subcellularLocation>
</comment>
<dbReference type="SUPFAM" id="SSF56235">
    <property type="entry name" value="N-terminal nucleophile aminohydrolases (Ntn hydrolases)"/>
    <property type="match status" value="1"/>
</dbReference>
<organism evidence="5 6">
    <name type="scientific">Carpediemonas membranifera</name>
    <dbReference type="NCBI Taxonomy" id="201153"/>
    <lineage>
        <taxon>Eukaryota</taxon>
        <taxon>Metamonada</taxon>
        <taxon>Carpediemonas-like organisms</taxon>
        <taxon>Carpediemonas</taxon>
    </lineage>
</organism>
<dbReference type="AlphaFoldDB" id="A0A8J6BYP8"/>